<gene>
    <name evidence="7" type="ORF">OVN521_LOCUS23407</name>
</gene>
<evidence type="ECO:0000259" key="6">
    <source>
        <dbReference type="PROSITE" id="PS50222"/>
    </source>
</evidence>
<dbReference type="EMBL" id="CAJOBG010005300">
    <property type="protein sequence ID" value="CAF4147418.1"/>
    <property type="molecule type" value="Genomic_DNA"/>
</dbReference>
<keyword evidence="3" id="KW-0106">Calcium</keyword>
<evidence type="ECO:0000256" key="3">
    <source>
        <dbReference type="ARBA" id="ARBA00022837"/>
    </source>
</evidence>
<keyword evidence="2" id="KW-0677">Repeat</keyword>
<dbReference type="PROSITE" id="PS00018">
    <property type="entry name" value="EF_HAND_1"/>
    <property type="match status" value="2"/>
</dbReference>
<keyword evidence="8" id="KW-1185">Reference proteome</keyword>
<dbReference type="Gene3D" id="1.10.238.10">
    <property type="entry name" value="EF-hand"/>
    <property type="match status" value="1"/>
</dbReference>
<dbReference type="AlphaFoldDB" id="A0A819XUW4"/>
<keyword evidence="5" id="KW-0472">Membrane</keyword>
<keyword evidence="5" id="KW-1133">Transmembrane helix</keyword>
<dbReference type="InterPro" id="IPR002048">
    <property type="entry name" value="EF_hand_dom"/>
</dbReference>
<dbReference type="InterPro" id="IPR018247">
    <property type="entry name" value="EF_Hand_1_Ca_BS"/>
</dbReference>
<evidence type="ECO:0000256" key="1">
    <source>
        <dbReference type="ARBA" id="ARBA00022729"/>
    </source>
</evidence>
<dbReference type="SUPFAM" id="SSF47473">
    <property type="entry name" value="EF-hand"/>
    <property type="match status" value="1"/>
</dbReference>
<dbReference type="PROSITE" id="PS50222">
    <property type="entry name" value="EF_HAND_2"/>
    <property type="match status" value="2"/>
</dbReference>
<keyword evidence="1" id="KW-0732">Signal</keyword>
<dbReference type="InterPro" id="IPR011992">
    <property type="entry name" value="EF-hand-dom_pair"/>
</dbReference>
<evidence type="ECO:0000256" key="4">
    <source>
        <dbReference type="SAM" id="MobiDB-lite"/>
    </source>
</evidence>
<dbReference type="InterPro" id="IPR052110">
    <property type="entry name" value="MCFD2-like"/>
</dbReference>
<keyword evidence="5" id="KW-0812">Transmembrane</keyword>
<evidence type="ECO:0000313" key="8">
    <source>
        <dbReference type="Proteomes" id="UP000663866"/>
    </source>
</evidence>
<dbReference type="PANTHER" id="PTHR23104:SF1">
    <property type="entry name" value="EF-HAND DOMAIN-CONTAINING PROTEIN"/>
    <property type="match status" value="1"/>
</dbReference>
<feature type="region of interest" description="Disordered" evidence="4">
    <location>
        <begin position="132"/>
        <end position="152"/>
    </location>
</feature>
<dbReference type="Pfam" id="PF13499">
    <property type="entry name" value="EF-hand_7"/>
    <property type="match status" value="1"/>
</dbReference>
<feature type="transmembrane region" description="Helical" evidence="5">
    <location>
        <begin position="28"/>
        <end position="46"/>
    </location>
</feature>
<name>A0A819XUW4_9BILA</name>
<sequence>IDYDSASLVTQDTNVLGTDCSQFLNKSIIYIMRFSFLVFLLSVYRINGHDQHNAKSPIATGGQSHISRKLEDHVHDTNHIKKDLQGQINKSTEQLTEEEQNFYYFKLHDTNNDNRLDGLEVIAAFNHEHKDNVHNHPITDENNTTTPHPDDEDLTDIIDDILEEEDLNHDGYITYEEFKHALQNDKTIED</sequence>
<reference evidence="7" key="1">
    <citation type="submission" date="2021-02" db="EMBL/GenBank/DDBJ databases">
        <authorList>
            <person name="Nowell W R."/>
        </authorList>
    </citation>
    <scope>NUCLEOTIDE SEQUENCE</scope>
</reference>
<comment type="caution">
    <text evidence="7">The sequence shown here is derived from an EMBL/GenBank/DDBJ whole genome shotgun (WGS) entry which is preliminary data.</text>
</comment>
<feature type="domain" description="EF-hand" evidence="6">
    <location>
        <begin position="153"/>
        <end position="188"/>
    </location>
</feature>
<evidence type="ECO:0000313" key="7">
    <source>
        <dbReference type="EMBL" id="CAF4147418.1"/>
    </source>
</evidence>
<dbReference type="Proteomes" id="UP000663866">
    <property type="component" value="Unassembled WGS sequence"/>
</dbReference>
<organism evidence="7 8">
    <name type="scientific">Rotaria magnacalcarata</name>
    <dbReference type="NCBI Taxonomy" id="392030"/>
    <lineage>
        <taxon>Eukaryota</taxon>
        <taxon>Metazoa</taxon>
        <taxon>Spiralia</taxon>
        <taxon>Gnathifera</taxon>
        <taxon>Rotifera</taxon>
        <taxon>Eurotatoria</taxon>
        <taxon>Bdelloidea</taxon>
        <taxon>Philodinida</taxon>
        <taxon>Philodinidae</taxon>
        <taxon>Rotaria</taxon>
    </lineage>
</organism>
<evidence type="ECO:0000256" key="2">
    <source>
        <dbReference type="ARBA" id="ARBA00022737"/>
    </source>
</evidence>
<feature type="non-terminal residue" evidence="7">
    <location>
        <position position="1"/>
    </location>
</feature>
<protein>
    <recommendedName>
        <fullName evidence="6">EF-hand domain-containing protein</fullName>
    </recommendedName>
</protein>
<dbReference type="SMART" id="SM00054">
    <property type="entry name" value="EFh"/>
    <property type="match status" value="1"/>
</dbReference>
<evidence type="ECO:0000256" key="5">
    <source>
        <dbReference type="SAM" id="Phobius"/>
    </source>
</evidence>
<accession>A0A819XUW4</accession>
<dbReference type="GO" id="GO:0005509">
    <property type="term" value="F:calcium ion binding"/>
    <property type="evidence" value="ECO:0007669"/>
    <property type="project" value="InterPro"/>
</dbReference>
<proteinExistence type="predicted"/>
<feature type="domain" description="EF-hand" evidence="6">
    <location>
        <begin position="96"/>
        <end position="131"/>
    </location>
</feature>
<dbReference type="PANTHER" id="PTHR23104">
    <property type="entry name" value="MULTIPLE COAGULATION FACTOR DEFICIENCY PROTEIN 2 NEURAL STEM CELL DERIVED NEURONAL SURVIVAL PROTEIN"/>
    <property type="match status" value="1"/>
</dbReference>